<keyword evidence="4 7" id="KW-0812">Transmembrane</keyword>
<comment type="subcellular location">
    <subcellularLocation>
        <location evidence="1">Cell membrane</location>
        <topology evidence="1">Multi-pass membrane protein</topology>
    </subcellularLocation>
</comment>
<dbReference type="Proteomes" id="UP000602260">
    <property type="component" value="Unassembled WGS sequence"/>
</dbReference>
<feature type="domain" description="Type II secretion system protein GspF" evidence="8">
    <location>
        <begin position="18"/>
        <end position="136"/>
    </location>
</feature>
<evidence type="ECO:0000256" key="1">
    <source>
        <dbReference type="ARBA" id="ARBA00004651"/>
    </source>
</evidence>
<evidence type="ECO:0000256" key="4">
    <source>
        <dbReference type="ARBA" id="ARBA00022692"/>
    </source>
</evidence>
<evidence type="ECO:0000256" key="2">
    <source>
        <dbReference type="ARBA" id="ARBA00005745"/>
    </source>
</evidence>
<keyword evidence="5 7" id="KW-1133">Transmembrane helix</keyword>
<evidence type="ECO:0000259" key="8">
    <source>
        <dbReference type="Pfam" id="PF00482"/>
    </source>
</evidence>
<feature type="domain" description="Type II secretion system protein GspF" evidence="8">
    <location>
        <begin position="216"/>
        <end position="339"/>
    </location>
</feature>
<proteinExistence type="inferred from homology"/>
<dbReference type="Gene3D" id="1.20.81.30">
    <property type="entry name" value="Type II secretion system (T2SS), domain F"/>
    <property type="match status" value="2"/>
</dbReference>
<dbReference type="PRINTS" id="PR00812">
    <property type="entry name" value="BCTERIALGSPF"/>
</dbReference>
<evidence type="ECO:0000256" key="6">
    <source>
        <dbReference type="ARBA" id="ARBA00023136"/>
    </source>
</evidence>
<dbReference type="InterPro" id="IPR042094">
    <property type="entry name" value="T2SS_GspF_sf"/>
</dbReference>
<feature type="transmembrane region" description="Helical" evidence="7">
    <location>
        <begin position="320"/>
        <end position="344"/>
    </location>
</feature>
<dbReference type="GO" id="GO:0005886">
    <property type="term" value="C:plasma membrane"/>
    <property type="evidence" value="ECO:0007669"/>
    <property type="project" value="UniProtKB-SubCell"/>
</dbReference>
<reference evidence="9" key="1">
    <citation type="submission" date="2020-08" db="EMBL/GenBank/DDBJ databases">
        <title>Genome public.</title>
        <authorList>
            <person name="Liu C."/>
            <person name="Sun Q."/>
        </authorList>
    </citation>
    <scope>NUCLEOTIDE SEQUENCE</scope>
    <source>
        <strain evidence="9">BX5</strain>
    </source>
</reference>
<evidence type="ECO:0000256" key="3">
    <source>
        <dbReference type="ARBA" id="ARBA00022475"/>
    </source>
</evidence>
<accession>A0A8J6IYM7</accession>
<evidence type="ECO:0000313" key="9">
    <source>
        <dbReference type="EMBL" id="MBC5716483.1"/>
    </source>
</evidence>
<dbReference type="AlphaFoldDB" id="A0A8J6IYM7"/>
<evidence type="ECO:0000256" key="5">
    <source>
        <dbReference type="ARBA" id="ARBA00022989"/>
    </source>
</evidence>
<sequence length="348" mass="37103">MREKPLSNQTLMDLCGGLALLLHAGVGTADGLDLLGQQQEEPALAKLLTDLARRVDDGASLAQALEDSGRFPHYLCALIEVGEAAGRTEEALAALERHYESRMSLDRRLRSALLYPCILMLIMLGVIVVLLTKVLPVFDQVYAGLGGSLTGVAGGLLALGRVLDGGMPVLCALLGAAGIFLVLFSLSEGFRRRLVSGWRRRFGDRGVSRKIDDGRFAQALSMGMASGLPLEDALTQAAGLLEDSPSAQARCRDCLERLDRGEELAQAVRQSEVLPPAECRLLALGLRSGSGDRVMEDIARRLGQAGEDALEDRVSRVEPALVGVTSVLVGVILLSVMLPLMHIMSAIG</sequence>
<dbReference type="RefSeq" id="WP_147562270.1">
    <property type="nucleotide sequence ID" value="NZ_JACOPN010000002.1"/>
</dbReference>
<evidence type="ECO:0000313" key="10">
    <source>
        <dbReference type="Proteomes" id="UP000602260"/>
    </source>
</evidence>
<dbReference type="PANTHER" id="PTHR30012:SF0">
    <property type="entry name" value="TYPE II SECRETION SYSTEM PROTEIN F-RELATED"/>
    <property type="match status" value="1"/>
</dbReference>
<feature type="transmembrane region" description="Helical" evidence="7">
    <location>
        <begin position="141"/>
        <end position="160"/>
    </location>
</feature>
<feature type="transmembrane region" description="Helical" evidence="7">
    <location>
        <begin position="113"/>
        <end position="134"/>
    </location>
</feature>
<keyword evidence="3" id="KW-1003">Cell membrane</keyword>
<dbReference type="EMBL" id="JACOPN010000002">
    <property type="protein sequence ID" value="MBC5716483.1"/>
    <property type="molecule type" value="Genomic_DNA"/>
</dbReference>
<dbReference type="PANTHER" id="PTHR30012">
    <property type="entry name" value="GENERAL SECRETION PATHWAY PROTEIN"/>
    <property type="match status" value="1"/>
</dbReference>
<organism evidence="9 10">
    <name type="scientific">Flintibacter faecis</name>
    <dbReference type="NCBI Taxonomy" id="2763047"/>
    <lineage>
        <taxon>Bacteria</taxon>
        <taxon>Bacillati</taxon>
        <taxon>Bacillota</taxon>
        <taxon>Clostridia</taxon>
        <taxon>Eubacteriales</taxon>
        <taxon>Flintibacter</taxon>
    </lineage>
</organism>
<dbReference type="InterPro" id="IPR018076">
    <property type="entry name" value="T2SS_GspF_dom"/>
</dbReference>
<evidence type="ECO:0000256" key="7">
    <source>
        <dbReference type="SAM" id="Phobius"/>
    </source>
</evidence>
<feature type="transmembrane region" description="Helical" evidence="7">
    <location>
        <begin position="166"/>
        <end position="186"/>
    </location>
</feature>
<comment type="caution">
    <text evidence="9">The sequence shown here is derived from an EMBL/GenBank/DDBJ whole genome shotgun (WGS) entry which is preliminary data.</text>
</comment>
<gene>
    <name evidence="9" type="ORF">H8S55_03955</name>
</gene>
<dbReference type="Pfam" id="PF00482">
    <property type="entry name" value="T2SSF"/>
    <property type="match status" value="2"/>
</dbReference>
<comment type="similarity">
    <text evidence="2">Belongs to the GSP F family.</text>
</comment>
<name>A0A8J6IYM7_9FIRM</name>
<dbReference type="InterPro" id="IPR003004">
    <property type="entry name" value="GspF/PilC"/>
</dbReference>
<keyword evidence="10" id="KW-1185">Reference proteome</keyword>
<keyword evidence="6 7" id="KW-0472">Membrane</keyword>
<protein>
    <submittedName>
        <fullName evidence="9">Type II secretion system F family protein</fullName>
    </submittedName>
</protein>